<dbReference type="PANTHER" id="PTHR32470:SF2">
    <property type="entry name" value="NADH DEHYDROGENASE [UBIQUINONE] 1 ALPHA SUBCOMPLEX ASSEMBLY FACTOR 2"/>
    <property type="match status" value="1"/>
</dbReference>
<gene>
    <name evidence="3" type="ORF">WN55_01945</name>
</gene>
<keyword evidence="4" id="KW-1185">Reference proteome</keyword>
<accession>A0A154PGR5</accession>
<dbReference type="PANTHER" id="PTHR32470">
    <property type="entry name" value="ADH DEHYDROGENASE [UBIQUINONE] 1 ALPHA SUBCOMPLEX ASSEMBLY FACTOR 2"/>
    <property type="match status" value="1"/>
</dbReference>
<dbReference type="Proteomes" id="UP000076502">
    <property type="component" value="Unassembled WGS sequence"/>
</dbReference>
<dbReference type="AlphaFoldDB" id="A0A154PGR5"/>
<reference evidence="3 4" key="1">
    <citation type="submission" date="2015-07" db="EMBL/GenBank/DDBJ databases">
        <title>The genome of Dufourea novaeangliae.</title>
        <authorList>
            <person name="Pan H."/>
            <person name="Kapheim K."/>
        </authorList>
    </citation>
    <scope>NUCLEOTIDE SEQUENCE [LARGE SCALE GENOMIC DNA]</scope>
    <source>
        <strain evidence="3">0120121106</strain>
        <tissue evidence="3">Whole body</tissue>
    </source>
</reference>
<evidence type="ECO:0000313" key="4">
    <source>
        <dbReference type="Proteomes" id="UP000076502"/>
    </source>
</evidence>
<feature type="compositionally biased region" description="Polar residues" evidence="2">
    <location>
        <begin position="91"/>
        <end position="105"/>
    </location>
</feature>
<evidence type="ECO:0008006" key="5">
    <source>
        <dbReference type="Google" id="ProtNLM"/>
    </source>
</evidence>
<protein>
    <recommendedName>
        <fullName evidence="5">Mimitin, mitochondrial</fullName>
    </recommendedName>
</protein>
<dbReference type="InterPro" id="IPR052618">
    <property type="entry name" value="ComplexI_NDUFA12"/>
</dbReference>
<feature type="region of interest" description="Disordered" evidence="2">
    <location>
        <begin position="91"/>
        <end position="113"/>
    </location>
</feature>
<sequence>MSGKERGVMKLIWKHFVASLKPNFNRPKLIGTDYFDDHEQEIPAEWESWLRYRRTEPPTIEEIETNYQIAKLKKENAAKIAAKFANSKSETPQLLNAKKGQQSFPTYEEYKND</sequence>
<dbReference type="GO" id="GO:0032981">
    <property type="term" value="P:mitochondrial respiratory chain complex I assembly"/>
    <property type="evidence" value="ECO:0007669"/>
    <property type="project" value="TreeGrafter"/>
</dbReference>
<evidence type="ECO:0000256" key="2">
    <source>
        <dbReference type="SAM" id="MobiDB-lite"/>
    </source>
</evidence>
<dbReference type="GO" id="GO:0005739">
    <property type="term" value="C:mitochondrion"/>
    <property type="evidence" value="ECO:0007669"/>
    <property type="project" value="TreeGrafter"/>
</dbReference>
<dbReference type="OrthoDB" id="10255576at2759"/>
<comment type="similarity">
    <text evidence="1">Belongs to the complex I NDUFA12 subunit family.</text>
</comment>
<dbReference type="EMBL" id="KQ434892">
    <property type="protein sequence ID" value="KZC10508.1"/>
    <property type="molecule type" value="Genomic_DNA"/>
</dbReference>
<name>A0A154PGR5_DUFNO</name>
<dbReference type="InterPro" id="IPR007763">
    <property type="entry name" value="NDUFA12"/>
</dbReference>
<dbReference type="STRING" id="178035.A0A154PGR5"/>
<dbReference type="GO" id="GO:0045271">
    <property type="term" value="C:respiratory chain complex I"/>
    <property type="evidence" value="ECO:0007669"/>
    <property type="project" value="InterPro"/>
</dbReference>
<evidence type="ECO:0000256" key="1">
    <source>
        <dbReference type="ARBA" id="ARBA00007355"/>
    </source>
</evidence>
<evidence type="ECO:0000313" key="3">
    <source>
        <dbReference type="EMBL" id="KZC10508.1"/>
    </source>
</evidence>
<proteinExistence type="inferred from homology"/>
<organism evidence="3 4">
    <name type="scientific">Dufourea novaeangliae</name>
    <name type="common">Sweat bee</name>
    <dbReference type="NCBI Taxonomy" id="178035"/>
    <lineage>
        <taxon>Eukaryota</taxon>
        <taxon>Metazoa</taxon>
        <taxon>Ecdysozoa</taxon>
        <taxon>Arthropoda</taxon>
        <taxon>Hexapoda</taxon>
        <taxon>Insecta</taxon>
        <taxon>Pterygota</taxon>
        <taxon>Neoptera</taxon>
        <taxon>Endopterygota</taxon>
        <taxon>Hymenoptera</taxon>
        <taxon>Apocrita</taxon>
        <taxon>Aculeata</taxon>
        <taxon>Apoidea</taxon>
        <taxon>Anthophila</taxon>
        <taxon>Halictidae</taxon>
        <taxon>Rophitinae</taxon>
        <taxon>Dufourea</taxon>
    </lineage>
</organism>
<dbReference type="Pfam" id="PF05071">
    <property type="entry name" value="NDUFA12"/>
    <property type="match status" value="1"/>
</dbReference>